<comment type="caution">
    <text evidence="11">The sequence shown here is derived from an EMBL/GenBank/DDBJ whole genome shotgun (WGS) entry which is preliminary data.</text>
</comment>
<organism evidence="11 12">
    <name type="scientific">Nitratireductor pacificus pht-3B</name>
    <dbReference type="NCBI Taxonomy" id="391937"/>
    <lineage>
        <taxon>Bacteria</taxon>
        <taxon>Pseudomonadati</taxon>
        <taxon>Pseudomonadota</taxon>
        <taxon>Alphaproteobacteria</taxon>
        <taxon>Hyphomicrobiales</taxon>
        <taxon>Phyllobacteriaceae</taxon>
        <taxon>Nitratireductor</taxon>
    </lineage>
</organism>
<keyword evidence="7 9" id="KW-0472">Membrane</keyword>
<keyword evidence="2 9" id="KW-0813">Transport</keyword>
<name>K2M7D7_9HYPH</name>
<evidence type="ECO:0000313" key="12">
    <source>
        <dbReference type="Proteomes" id="UP000006786"/>
    </source>
</evidence>
<feature type="transmembrane region" description="Helical" evidence="9">
    <location>
        <begin position="124"/>
        <end position="146"/>
    </location>
</feature>
<keyword evidence="12" id="KW-1185">Reference proteome</keyword>
<comment type="subcellular location">
    <subcellularLocation>
        <location evidence="1 9">Cell inner membrane</location>
        <topology evidence="1 9">Multi-pass membrane protein</topology>
    </subcellularLocation>
</comment>
<proteinExistence type="inferred from homology"/>
<dbReference type="AlphaFoldDB" id="K2M7D7"/>
<dbReference type="RefSeq" id="WP_008597708.1">
    <property type="nucleotide sequence ID" value="NZ_AMRM01000016.1"/>
</dbReference>
<dbReference type="Proteomes" id="UP000006786">
    <property type="component" value="Unassembled WGS sequence"/>
</dbReference>
<dbReference type="EMBL" id="AMRM01000016">
    <property type="protein sequence ID" value="EKF18091.1"/>
    <property type="molecule type" value="Genomic_DNA"/>
</dbReference>
<keyword evidence="4 9" id="KW-0997">Cell inner membrane</keyword>
<evidence type="ECO:0000313" key="11">
    <source>
        <dbReference type="EMBL" id="EKF18091.1"/>
    </source>
</evidence>
<comment type="similarity">
    <text evidence="8 9">Belongs to the TRAP transporter small permease family.</text>
</comment>
<dbReference type="PANTHER" id="PTHR35011">
    <property type="entry name" value="2,3-DIKETO-L-GULONATE TRAP TRANSPORTER SMALL PERMEASE PROTEIN YIAM"/>
    <property type="match status" value="1"/>
</dbReference>
<sequence length="151" mass="15994">MTGPCRVADVVATVSLALMMGVVVLDVVLRYAFNMPIAASIELVEAGIVGTVFMALPSASARGAHISIDYVDALLSERARALLDRVSHLLIALLLAGLSVLLARRGMVLLERGDVSIALHYPTGYLALFMALAIAVTALVHLARFVRPTSL</sequence>
<keyword evidence="3" id="KW-1003">Cell membrane</keyword>
<evidence type="ECO:0000256" key="6">
    <source>
        <dbReference type="ARBA" id="ARBA00022989"/>
    </source>
</evidence>
<feature type="domain" description="Tripartite ATP-independent periplasmic transporters DctQ component" evidence="10">
    <location>
        <begin position="19"/>
        <end position="148"/>
    </location>
</feature>
<evidence type="ECO:0000256" key="1">
    <source>
        <dbReference type="ARBA" id="ARBA00004429"/>
    </source>
</evidence>
<evidence type="ECO:0000256" key="4">
    <source>
        <dbReference type="ARBA" id="ARBA00022519"/>
    </source>
</evidence>
<evidence type="ECO:0000256" key="5">
    <source>
        <dbReference type="ARBA" id="ARBA00022692"/>
    </source>
</evidence>
<evidence type="ECO:0000256" key="8">
    <source>
        <dbReference type="ARBA" id="ARBA00038436"/>
    </source>
</evidence>
<comment type="function">
    <text evidence="9">Part of the tripartite ATP-independent periplasmic (TRAP) transport system.</text>
</comment>
<dbReference type="Pfam" id="PF04290">
    <property type="entry name" value="DctQ"/>
    <property type="match status" value="1"/>
</dbReference>
<dbReference type="GO" id="GO:0005886">
    <property type="term" value="C:plasma membrane"/>
    <property type="evidence" value="ECO:0007669"/>
    <property type="project" value="UniProtKB-SubCell"/>
</dbReference>
<keyword evidence="6 9" id="KW-1133">Transmembrane helix</keyword>
<comment type="subunit">
    <text evidence="9">The complex comprises the extracytoplasmic solute receptor protein and the two transmembrane proteins.</text>
</comment>
<evidence type="ECO:0000256" key="3">
    <source>
        <dbReference type="ARBA" id="ARBA00022475"/>
    </source>
</evidence>
<gene>
    <name evidence="11" type="ORF">NA2_14302</name>
</gene>
<dbReference type="PATRIC" id="fig|391937.3.peg.2940"/>
<dbReference type="InterPro" id="IPR055348">
    <property type="entry name" value="DctQ"/>
</dbReference>
<keyword evidence="5 9" id="KW-0812">Transmembrane</keyword>
<accession>K2M7D7</accession>
<reference evidence="11 12" key="1">
    <citation type="journal article" date="2012" name="J. Bacteriol.">
        <title>Genome Sequence of Nitratireductor pacificus Type Strain pht-3B.</title>
        <authorList>
            <person name="Lai Q."/>
            <person name="Li G."/>
            <person name="Shao Z."/>
        </authorList>
    </citation>
    <scope>NUCLEOTIDE SEQUENCE [LARGE SCALE GENOMIC DNA]</scope>
    <source>
        <strain evidence="12">pht-3B</strain>
    </source>
</reference>
<dbReference type="STRING" id="391937.NA2_14302"/>
<dbReference type="eggNOG" id="COG3090">
    <property type="taxonomic scope" value="Bacteria"/>
</dbReference>
<dbReference type="OrthoDB" id="4250245at2"/>
<evidence type="ECO:0000256" key="9">
    <source>
        <dbReference type="RuleBase" id="RU369079"/>
    </source>
</evidence>
<dbReference type="GO" id="GO:0022857">
    <property type="term" value="F:transmembrane transporter activity"/>
    <property type="evidence" value="ECO:0007669"/>
    <property type="project" value="UniProtKB-UniRule"/>
</dbReference>
<feature type="transmembrane region" description="Helical" evidence="9">
    <location>
        <begin position="86"/>
        <end position="104"/>
    </location>
</feature>
<evidence type="ECO:0000259" key="10">
    <source>
        <dbReference type="Pfam" id="PF04290"/>
    </source>
</evidence>
<protein>
    <recommendedName>
        <fullName evidence="9">TRAP transporter small permease protein</fullName>
    </recommendedName>
</protein>
<dbReference type="PANTHER" id="PTHR35011:SF10">
    <property type="entry name" value="TRAP TRANSPORTER SMALL PERMEASE PROTEIN"/>
    <property type="match status" value="1"/>
</dbReference>
<evidence type="ECO:0000256" key="2">
    <source>
        <dbReference type="ARBA" id="ARBA00022448"/>
    </source>
</evidence>
<dbReference type="GO" id="GO:0015740">
    <property type="term" value="P:C4-dicarboxylate transport"/>
    <property type="evidence" value="ECO:0007669"/>
    <property type="project" value="TreeGrafter"/>
</dbReference>
<feature type="transmembrane region" description="Helical" evidence="9">
    <location>
        <begin position="35"/>
        <end position="56"/>
    </location>
</feature>
<dbReference type="InterPro" id="IPR007387">
    <property type="entry name" value="TRAP_DctQ"/>
</dbReference>
<evidence type="ECO:0000256" key="7">
    <source>
        <dbReference type="ARBA" id="ARBA00023136"/>
    </source>
</evidence>
<feature type="transmembrane region" description="Helical" evidence="9">
    <location>
        <begin position="7"/>
        <end position="29"/>
    </location>
</feature>